<dbReference type="eggNOG" id="KOG0583">
    <property type="taxonomic scope" value="Eukaryota"/>
</dbReference>
<dbReference type="InterPro" id="IPR000719">
    <property type="entry name" value="Prot_kinase_dom"/>
</dbReference>
<proteinExistence type="predicted"/>
<dbReference type="GO" id="GO:0005524">
    <property type="term" value="F:ATP binding"/>
    <property type="evidence" value="ECO:0007669"/>
    <property type="project" value="UniProtKB-KW"/>
</dbReference>
<evidence type="ECO:0000256" key="1">
    <source>
        <dbReference type="ARBA" id="ARBA00022741"/>
    </source>
</evidence>
<keyword evidence="4" id="KW-0418">Kinase</keyword>
<dbReference type="InParanoid" id="A2EID8"/>
<dbReference type="EMBL" id="DS113396">
    <property type="protein sequence ID" value="EAY07620.1"/>
    <property type="molecule type" value="Genomic_DNA"/>
</dbReference>
<reference evidence="4" key="2">
    <citation type="journal article" date="2007" name="Science">
        <title>Draft genome sequence of the sexually transmitted pathogen Trichomonas vaginalis.</title>
        <authorList>
            <person name="Carlton J.M."/>
            <person name="Hirt R.P."/>
            <person name="Silva J.C."/>
            <person name="Delcher A.L."/>
            <person name="Schatz M."/>
            <person name="Zhao Q."/>
            <person name="Wortman J.R."/>
            <person name="Bidwell S.L."/>
            <person name="Alsmark U.C.M."/>
            <person name="Besteiro S."/>
            <person name="Sicheritz-Ponten T."/>
            <person name="Noel C.J."/>
            <person name="Dacks J.B."/>
            <person name="Foster P.G."/>
            <person name="Simillion C."/>
            <person name="Van de Peer Y."/>
            <person name="Miranda-Saavedra D."/>
            <person name="Barton G.J."/>
            <person name="Westrop G.D."/>
            <person name="Mueller S."/>
            <person name="Dessi D."/>
            <person name="Fiori P.L."/>
            <person name="Ren Q."/>
            <person name="Paulsen I."/>
            <person name="Zhang H."/>
            <person name="Bastida-Corcuera F.D."/>
            <person name="Simoes-Barbosa A."/>
            <person name="Brown M.T."/>
            <person name="Hayes R.D."/>
            <person name="Mukherjee M."/>
            <person name="Okumura C.Y."/>
            <person name="Schneider R."/>
            <person name="Smith A.J."/>
            <person name="Vanacova S."/>
            <person name="Villalvazo M."/>
            <person name="Haas B.J."/>
            <person name="Pertea M."/>
            <person name="Feldblyum T.V."/>
            <person name="Utterback T.R."/>
            <person name="Shu C.L."/>
            <person name="Osoegawa K."/>
            <person name="de Jong P.J."/>
            <person name="Hrdy I."/>
            <person name="Horvathova L."/>
            <person name="Zubacova Z."/>
            <person name="Dolezal P."/>
            <person name="Malik S.B."/>
            <person name="Logsdon J.M. Jr."/>
            <person name="Henze K."/>
            <person name="Gupta A."/>
            <person name="Wang C.C."/>
            <person name="Dunne R.L."/>
            <person name="Upcroft J.A."/>
            <person name="Upcroft P."/>
            <person name="White O."/>
            <person name="Salzberg S.L."/>
            <person name="Tang P."/>
            <person name="Chiu C.-H."/>
            <person name="Lee Y.-S."/>
            <person name="Embley T.M."/>
            <person name="Coombs G.H."/>
            <person name="Mottram J.C."/>
            <person name="Tachezy J."/>
            <person name="Fraser-Liggett C.M."/>
            <person name="Johnson P.J."/>
        </authorList>
    </citation>
    <scope>NUCLEOTIDE SEQUENCE [LARGE SCALE GENOMIC DNA]</scope>
    <source>
        <strain evidence="4">G3</strain>
    </source>
</reference>
<evidence type="ECO:0000313" key="4">
    <source>
        <dbReference type="EMBL" id="EAY07620.1"/>
    </source>
</evidence>
<feature type="domain" description="Protein kinase" evidence="3">
    <location>
        <begin position="12"/>
        <end position="263"/>
    </location>
</feature>
<reference evidence="4" key="1">
    <citation type="submission" date="2006-10" db="EMBL/GenBank/DDBJ databases">
        <authorList>
            <person name="Amadeo P."/>
            <person name="Zhao Q."/>
            <person name="Wortman J."/>
            <person name="Fraser-Liggett C."/>
            <person name="Carlton J."/>
        </authorList>
    </citation>
    <scope>NUCLEOTIDE SEQUENCE</scope>
    <source>
        <strain evidence="4">G3</strain>
    </source>
</reference>
<dbReference type="SMART" id="SM00220">
    <property type="entry name" value="S_TKc"/>
    <property type="match status" value="1"/>
</dbReference>
<accession>A2EID8</accession>
<keyword evidence="4" id="KW-0808">Transferase</keyword>
<evidence type="ECO:0000313" key="5">
    <source>
        <dbReference type="Proteomes" id="UP000001542"/>
    </source>
</evidence>
<dbReference type="SUPFAM" id="SSF56112">
    <property type="entry name" value="Protein kinase-like (PK-like)"/>
    <property type="match status" value="1"/>
</dbReference>
<organism evidence="4 5">
    <name type="scientific">Trichomonas vaginalis (strain ATCC PRA-98 / G3)</name>
    <dbReference type="NCBI Taxonomy" id="412133"/>
    <lineage>
        <taxon>Eukaryota</taxon>
        <taxon>Metamonada</taxon>
        <taxon>Parabasalia</taxon>
        <taxon>Trichomonadida</taxon>
        <taxon>Trichomonadidae</taxon>
        <taxon>Trichomonas</taxon>
    </lineage>
</organism>
<keyword evidence="5" id="KW-1185">Reference proteome</keyword>
<keyword evidence="2" id="KW-0067">ATP-binding</keyword>
<dbReference type="InterPro" id="IPR011009">
    <property type="entry name" value="Kinase-like_dom_sf"/>
</dbReference>
<gene>
    <name evidence="4" type="ORF">TVAG_334320</name>
</gene>
<name>A2EID8_TRIV3</name>
<dbReference type="OrthoDB" id="10252171at2759"/>
<dbReference type="FunFam" id="1.10.510.10:FF:000571">
    <property type="entry name" value="Maternal embryonic leucine zipper kinase"/>
    <property type="match status" value="1"/>
</dbReference>
<dbReference type="AlphaFoldDB" id="A2EID8"/>
<dbReference type="KEGG" id="tva:4765513"/>
<evidence type="ECO:0000259" key="3">
    <source>
        <dbReference type="PROSITE" id="PS50011"/>
    </source>
</evidence>
<dbReference type="PROSITE" id="PS50011">
    <property type="entry name" value="PROTEIN_KINASE_DOM"/>
    <property type="match status" value="1"/>
</dbReference>
<dbReference type="PROSITE" id="PS00108">
    <property type="entry name" value="PROTEIN_KINASE_ST"/>
    <property type="match status" value="1"/>
</dbReference>
<dbReference type="Pfam" id="PF00069">
    <property type="entry name" value="Pkinase"/>
    <property type="match status" value="1"/>
</dbReference>
<protein>
    <submittedName>
        <fullName evidence="4">CAMK family protein kinase</fullName>
    </submittedName>
</protein>
<dbReference type="VEuPathDB" id="TrichDB:TVAG_334320"/>
<dbReference type="RefSeq" id="XP_001319843.1">
    <property type="nucleotide sequence ID" value="XM_001319808.1"/>
</dbReference>
<evidence type="ECO:0000256" key="2">
    <source>
        <dbReference type="ARBA" id="ARBA00022840"/>
    </source>
</evidence>
<dbReference type="Gene3D" id="1.10.510.10">
    <property type="entry name" value="Transferase(Phosphotransferase) domain 1"/>
    <property type="match status" value="1"/>
</dbReference>
<keyword evidence="1" id="KW-0547">Nucleotide-binding</keyword>
<dbReference type="VEuPathDB" id="TrichDB:TVAGG3_0887650"/>
<dbReference type="InterPro" id="IPR008271">
    <property type="entry name" value="Ser/Thr_kinase_AS"/>
</dbReference>
<dbReference type="PANTHER" id="PTHR24362">
    <property type="entry name" value="SERINE/THREONINE-PROTEIN KINASE NEK"/>
    <property type="match status" value="1"/>
</dbReference>
<dbReference type="PANTHER" id="PTHR24362:SF309">
    <property type="entry name" value="PROTEIN KINASE DOMAIN-CONTAINING PROTEIN"/>
    <property type="match status" value="1"/>
</dbReference>
<dbReference type="GO" id="GO:0004672">
    <property type="term" value="F:protein kinase activity"/>
    <property type="evidence" value="ECO:0007669"/>
    <property type="project" value="InterPro"/>
</dbReference>
<sequence>MISPLPCSIHKYGFKKLIGKGGFSFVYLVESEDDHKKYCAKVTPLNNDIILGVKIDPLEAEIKALMSLSHQNIIRLYDHFTENNCFFIILEYCQLGSMQDTLNKKGLPKEQFINYARQIVSALTFVHSKNIAHRDIKPGNILIDSLGHIKLSDFGISITNANNMIEPFSGSLLYMPPEIILKKPHNPMQADIWSLGVLFAYMINGRAPWQCDNVNSLRTCIIAGDFKLRANTPPEIIDLISKMMRIDPNERPSVAEILNYKLFEKDPLDGMLSDNEEVPQDVLSPKGRSLRSIQRNKSTYHPHSITIGIFKMNMMLGNNRLPRIKPRFHHPFREKFATH</sequence>
<dbReference type="Proteomes" id="UP000001542">
    <property type="component" value="Unassembled WGS sequence"/>
</dbReference>
<dbReference type="SMR" id="A2EID8"/>
<dbReference type="STRING" id="5722.A2EID8"/>